<evidence type="ECO:0000313" key="2">
    <source>
        <dbReference type="EMBL" id="BBG29804.1"/>
    </source>
</evidence>
<dbReference type="Gene3D" id="1.20.1280.290">
    <property type="match status" value="1"/>
</dbReference>
<protein>
    <submittedName>
        <fullName evidence="2">Ammonia permease</fullName>
    </submittedName>
</protein>
<keyword evidence="3" id="KW-1185">Reference proteome</keyword>
<dbReference type="Proteomes" id="UP000267342">
    <property type="component" value="Chromosome"/>
</dbReference>
<dbReference type="Pfam" id="PF03083">
    <property type="entry name" value="MtN3_slv"/>
    <property type="match status" value="1"/>
</dbReference>
<keyword evidence="1" id="KW-0472">Membrane</keyword>
<gene>
    <name evidence="2" type="ORF">ZBT109_1037</name>
</gene>
<evidence type="ECO:0000313" key="3">
    <source>
        <dbReference type="Proteomes" id="UP000267342"/>
    </source>
</evidence>
<proteinExistence type="predicted"/>
<dbReference type="InterPro" id="IPR004316">
    <property type="entry name" value="SWEET_rpt"/>
</dbReference>
<sequence>MLDKKYRRLLGIAATCMSIAMYLAYVFQIRNNLTGHKGDFIQPLAAAINCTLWVFYAWFKSKRDHPLLFANLPGVILGLITVITALL</sequence>
<feature type="transmembrane region" description="Helical" evidence="1">
    <location>
        <begin position="66"/>
        <end position="86"/>
    </location>
</feature>
<keyword evidence="1" id="KW-1133">Transmembrane helix</keyword>
<reference evidence="2 3" key="1">
    <citation type="submission" date="2018-09" db="EMBL/GenBank/DDBJ databases">
        <title>Zymobacter palmae IAM14233 (=T109) whole genome analysis.</title>
        <authorList>
            <person name="Yanase H."/>
        </authorList>
    </citation>
    <scope>NUCLEOTIDE SEQUENCE [LARGE SCALE GENOMIC DNA]</scope>
    <source>
        <strain evidence="2 3">IAM14233</strain>
    </source>
</reference>
<feature type="transmembrane region" description="Helical" evidence="1">
    <location>
        <begin position="9"/>
        <end position="28"/>
    </location>
</feature>
<dbReference type="OrthoDB" id="9794653at2"/>
<dbReference type="KEGG" id="zpl:ZBT109_1037"/>
<dbReference type="EMBL" id="AP018933">
    <property type="protein sequence ID" value="BBG29804.1"/>
    <property type="molecule type" value="Genomic_DNA"/>
</dbReference>
<dbReference type="AlphaFoldDB" id="A0A348HDV2"/>
<dbReference type="STRING" id="1123510.GCA_000620025_01069"/>
<accession>A0A348HDV2</accession>
<name>A0A348HDV2_9GAMM</name>
<keyword evidence="1" id="KW-0812">Transmembrane</keyword>
<feature type="transmembrane region" description="Helical" evidence="1">
    <location>
        <begin position="40"/>
        <end position="59"/>
    </location>
</feature>
<dbReference type="RefSeq" id="WP_027706121.1">
    <property type="nucleotide sequence ID" value="NZ_AP018933.1"/>
</dbReference>
<evidence type="ECO:0000256" key="1">
    <source>
        <dbReference type="SAM" id="Phobius"/>
    </source>
</evidence>
<organism evidence="2 3">
    <name type="scientific">Zymobacter palmae</name>
    <dbReference type="NCBI Taxonomy" id="33074"/>
    <lineage>
        <taxon>Bacteria</taxon>
        <taxon>Pseudomonadati</taxon>
        <taxon>Pseudomonadota</taxon>
        <taxon>Gammaproteobacteria</taxon>
        <taxon>Oceanospirillales</taxon>
        <taxon>Halomonadaceae</taxon>
        <taxon>Zymobacter group</taxon>
        <taxon>Zymobacter</taxon>
    </lineage>
</organism>
<dbReference type="GO" id="GO:0016020">
    <property type="term" value="C:membrane"/>
    <property type="evidence" value="ECO:0007669"/>
    <property type="project" value="InterPro"/>
</dbReference>